<keyword evidence="15" id="KW-1185">Reference proteome</keyword>
<dbReference type="SUPFAM" id="SSF56935">
    <property type="entry name" value="Porins"/>
    <property type="match status" value="1"/>
</dbReference>
<keyword evidence="7 10" id="KW-0472">Membrane</keyword>
<keyword evidence="5" id="KW-0732">Signal</keyword>
<evidence type="ECO:0000256" key="5">
    <source>
        <dbReference type="ARBA" id="ARBA00022729"/>
    </source>
</evidence>
<keyword evidence="9 10" id="KW-0998">Cell outer membrane</keyword>
<evidence type="ECO:0000256" key="6">
    <source>
        <dbReference type="ARBA" id="ARBA00023077"/>
    </source>
</evidence>
<evidence type="ECO:0000259" key="13">
    <source>
        <dbReference type="Pfam" id="PF07715"/>
    </source>
</evidence>
<keyword evidence="3 10" id="KW-1134">Transmembrane beta strand</keyword>
<gene>
    <name evidence="14" type="ORF">GM418_14165</name>
</gene>
<evidence type="ECO:0000256" key="9">
    <source>
        <dbReference type="ARBA" id="ARBA00023237"/>
    </source>
</evidence>
<dbReference type="InterPro" id="IPR023996">
    <property type="entry name" value="TonB-dep_OMP_SusC/RagA"/>
</dbReference>
<dbReference type="Pfam" id="PF13715">
    <property type="entry name" value="CarbopepD_reg_2"/>
    <property type="match status" value="1"/>
</dbReference>
<dbReference type="AlphaFoldDB" id="A0A6I6JQW3"/>
<evidence type="ECO:0000256" key="7">
    <source>
        <dbReference type="ARBA" id="ARBA00023136"/>
    </source>
</evidence>
<evidence type="ECO:0000256" key="2">
    <source>
        <dbReference type="ARBA" id="ARBA00022448"/>
    </source>
</evidence>
<reference evidence="14 15" key="1">
    <citation type="submission" date="2019-11" db="EMBL/GenBank/DDBJ databases">
        <authorList>
            <person name="Zheng R.K."/>
            <person name="Sun C.M."/>
        </authorList>
    </citation>
    <scope>NUCLEOTIDE SEQUENCE [LARGE SCALE GENOMIC DNA]</scope>
    <source>
        <strain evidence="14 15">WC007</strain>
    </source>
</reference>
<dbReference type="NCBIfam" id="TIGR04056">
    <property type="entry name" value="OMP_RagA_SusC"/>
    <property type="match status" value="1"/>
</dbReference>
<sequence length="1151" mass="126438">MKKNKNALKYRGLTKLFKVMKITVLLIFVFTVQTVASSYAQSTKLSLSMNDVTFRDFIAHVEAETDFYFMLKYDDDILEKHFDLDYKNAPISEILDDILINTGYSYKIVDRYIAISKIADNPNTGQQKDISGTVTDESGEPLPGVTVVVKGTTNGVVTGANGSYSISNISDDAVLVFSFVGLQAIEVPVAGKSVIDVVMSENIEALEEVVVTALNINRKKQSLGYALTAINSGEINQAKETNMINSLKGKVAGLQISQTAGGVGSSSRVVLRGVSSLSSSNRPLFVIDGVPMGDGNNANGGISYKDMGNAMSEIDPENVESISVLKGAGASAAYGSRGANGVILITTKKGRGKGFGVSYSSNYTIDQPVLYTELQNIYGAGLLGSYPPIDESTNMPVKSTFWTLSFGPKMEGQLFPNFAGQEVPFTPQPNNVLDFYRNGSTCTNSLTFDAGNENANFILSLTNVNSKGISPNNDLARQVINMRGTMKMGKKVEIDSKISYIHQTVDNRVYMQESAGNAMWMLTIMPRNTRLGDLKNNTVDADGYELKFQDEPASNNPYWTLNNLKNNDEKHHVISFLSTKVDLASWLNFKVQTGLDYNNLTTHEHYAAGSSEPRLNILGGLSNILSNNIEWNSDFMFNANKDLSDKISTSLSAGGNYRYSRYNTLSQSGTALNAPGLYHISNANEYETGLSFGEKAVYSAYSLGSITYNQWLYFDVSLRNDWSSTLPKGNNSYFYHSENLSFLFTKALGIDSNFLSAGRLRGSYGKVGNDTSPYRTNQYYGFNQSNYAYPLGTIGSLATSDLKPEITESWEVGTNLTFFNNRLEFDFTYYDNLTRNQIMAVEIPSTSSYSSKVVNAGEVKNTGMEMLLNAGIIQNEEGFNWDVSINAAKNYSEVIALHENLESLKLAGFFSILSIEARPGEPFGSIYSNVYLRDDFGDIYVDDNGNPVKGDIEKVGNINPDLTGGINNKFTYKNFSLSFLIDFQLGGDFISGSKFYQYTFGTHAETLQGREEYYATHNADGSAMDGVIPDGPKVNGININTGEPNEIPLAPYTYYTNPYSMSVGEEFVLDATNVRMREVVIGYNMPSKLMDKTPLKNANISLVGRNLFFLYRANNYADSESGYSSGNVGTGIEHSPLPSTRSIGMQLKVNF</sequence>
<keyword evidence="4 10" id="KW-0812">Transmembrane</keyword>
<evidence type="ECO:0000256" key="4">
    <source>
        <dbReference type="ARBA" id="ARBA00022692"/>
    </source>
</evidence>
<evidence type="ECO:0000256" key="3">
    <source>
        <dbReference type="ARBA" id="ARBA00022452"/>
    </source>
</evidence>
<name>A0A6I6JQW3_9BACT</name>
<dbReference type="EMBL" id="CP046401">
    <property type="protein sequence ID" value="QGY44771.1"/>
    <property type="molecule type" value="Genomic_DNA"/>
</dbReference>
<dbReference type="Gene3D" id="2.40.170.20">
    <property type="entry name" value="TonB-dependent receptor, beta-barrel domain"/>
    <property type="match status" value="1"/>
</dbReference>
<dbReference type="InterPro" id="IPR037066">
    <property type="entry name" value="Plug_dom_sf"/>
</dbReference>
<dbReference type="InterPro" id="IPR039426">
    <property type="entry name" value="TonB-dep_rcpt-like"/>
</dbReference>
<feature type="domain" description="TonB-dependent receptor plug" evidence="13">
    <location>
        <begin position="220"/>
        <end position="342"/>
    </location>
</feature>
<evidence type="ECO:0000256" key="1">
    <source>
        <dbReference type="ARBA" id="ARBA00004571"/>
    </source>
</evidence>
<dbReference type="PROSITE" id="PS52016">
    <property type="entry name" value="TONB_DEPENDENT_REC_3"/>
    <property type="match status" value="1"/>
</dbReference>
<feature type="domain" description="TonB-dependent receptor-like beta-barrel" evidence="12">
    <location>
        <begin position="542"/>
        <end position="1018"/>
    </location>
</feature>
<evidence type="ECO:0000259" key="12">
    <source>
        <dbReference type="Pfam" id="PF00593"/>
    </source>
</evidence>
<keyword evidence="8" id="KW-0675">Receptor</keyword>
<dbReference type="NCBIfam" id="TIGR04057">
    <property type="entry name" value="SusC_RagA_signa"/>
    <property type="match status" value="1"/>
</dbReference>
<evidence type="ECO:0000256" key="8">
    <source>
        <dbReference type="ARBA" id="ARBA00023170"/>
    </source>
</evidence>
<dbReference type="PANTHER" id="PTHR30069">
    <property type="entry name" value="TONB-DEPENDENT OUTER MEMBRANE RECEPTOR"/>
    <property type="match status" value="1"/>
</dbReference>
<evidence type="ECO:0000313" key="14">
    <source>
        <dbReference type="EMBL" id="QGY44771.1"/>
    </source>
</evidence>
<dbReference type="InterPro" id="IPR023997">
    <property type="entry name" value="TonB-dep_OMP_SusC/RagA_CS"/>
</dbReference>
<dbReference type="GO" id="GO:0009279">
    <property type="term" value="C:cell outer membrane"/>
    <property type="evidence" value="ECO:0007669"/>
    <property type="project" value="UniProtKB-SubCell"/>
</dbReference>
<accession>A0A6I6JQW3</accession>
<dbReference type="SUPFAM" id="SSF49464">
    <property type="entry name" value="Carboxypeptidase regulatory domain-like"/>
    <property type="match status" value="1"/>
</dbReference>
<evidence type="ECO:0000313" key="15">
    <source>
        <dbReference type="Proteomes" id="UP000428260"/>
    </source>
</evidence>
<dbReference type="KEGG" id="mcos:GM418_14165"/>
<dbReference type="Gene3D" id="2.170.130.10">
    <property type="entry name" value="TonB-dependent receptor, plug domain"/>
    <property type="match status" value="1"/>
</dbReference>
<dbReference type="InterPro" id="IPR012910">
    <property type="entry name" value="Plug_dom"/>
</dbReference>
<protein>
    <submittedName>
        <fullName evidence="14">SusC/RagA family TonB-linked outer membrane protein</fullName>
    </submittedName>
</protein>
<evidence type="ECO:0000256" key="10">
    <source>
        <dbReference type="PROSITE-ProRule" id="PRU01360"/>
    </source>
</evidence>
<dbReference type="InterPro" id="IPR008969">
    <property type="entry name" value="CarboxyPept-like_regulatory"/>
</dbReference>
<dbReference type="Proteomes" id="UP000428260">
    <property type="component" value="Chromosome"/>
</dbReference>
<organism evidence="14 15">
    <name type="scientific">Maribellus comscasis</name>
    <dbReference type="NCBI Taxonomy" id="2681766"/>
    <lineage>
        <taxon>Bacteria</taxon>
        <taxon>Pseudomonadati</taxon>
        <taxon>Bacteroidota</taxon>
        <taxon>Bacteroidia</taxon>
        <taxon>Marinilabiliales</taxon>
        <taxon>Prolixibacteraceae</taxon>
        <taxon>Maribellus</taxon>
    </lineage>
</organism>
<dbReference type="GO" id="GO:0044718">
    <property type="term" value="P:siderophore transmembrane transport"/>
    <property type="evidence" value="ECO:0007669"/>
    <property type="project" value="TreeGrafter"/>
</dbReference>
<dbReference type="Pfam" id="PF00593">
    <property type="entry name" value="TonB_dep_Rec_b-barrel"/>
    <property type="match status" value="1"/>
</dbReference>
<keyword evidence="6 11" id="KW-0798">TonB box</keyword>
<keyword evidence="2 10" id="KW-0813">Transport</keyword>
<dbReference type="Pfam" id="PF07715">
    <property type="entry name" value="Plug"/>
    <property type="match status" value="1"/>
</dbReference>
<comment type="subcellular location">
    <subcellularLocation>
        <location evidence="1 10">Cell outer membrane</location>
        <topology evidence="1 10">Multi-pass membrane protein</topology>
    </subcellularLocation>
</comment>
<comment type="similarity">
    <text evidence="10 11">Belongs to the TonB-dependent receptor family.</text>
</comment>
<dbReference type="GO" id="GO:0015344">
    <property type="term" value="F:siderophore uptake transmembrane transporter activity"/>
    <property type="evidence" value="ECO:0007669"/>
    <property type="project" value="TreeGrafter"/>
</dbReference>
<proteinExistence type="inferred from homology"/>
<evidence type="ECO:0000256" key="11">
    <source>
        <dbReference type="RuleBase" id="RU003357"/>
    </source>
</evidence>
<dbReference type="InterPro" id="IPR000531">
    <property type="entry name" value="Beta-barrel_TonB"/>
</dbReference>
<dbReference type="InterPro" id="IPR036942">
    <property type="entry name" value="Beta-barrel_TonB_sf"/>
</dbReference>
<dbReference type="PANTHER" id="PTHR30069:SF29">
    <property type="entry name" value="HEMOGLOBIN AND HEMOGLOBIN-HAPTOGLOBIN-BINDING PROTEIN 1-RELATED"/>
    <property type="match status" value="1"/>
</dbReference>
<dbReference type="Gene3D" id="2.60.40.1120">
    <property type="entry name" value="Carboxypeptidase-like, regulatory domain"/>
    <property type="match status" value="1"/>
</dbReference>